<evidence type="ECO:0000313" key="1">
    <source>
        <dbReference type="EMBL" id="ELR5219676.1"/>
    </source>
</evidence>
<gene>
    <name evidence="3" type="ORF">CHI95_22015</name>
    <name evidence="2" type="ORF">M0K77_004244</name>
    <name evidence="1" type="ORF">M0K77_RS21220</name>
</gene>
<sequence length="230" mass="26179">MFLSKLKNHIIKNHILDEQRKIQEMNYEKFNRIIAVGQSIGGRSIPLLINAIGRNIQSDLLIAVAEEGTDARSDDFVNPYKFFFSDIFDVLDYDALQSCLTHETSYVADLSTSLILPCPWNYNRYVSALSSIGFHAGNPWEQDEMNHRVMIWLPWNIAFVFGGNHSITAGVLANEGMIIPDTVYDMSPLFSQVKTDGKFWYRNGTVFDKVTCHRRAALFELGRMLTSATE</sequence>
<evidence type="ECO:0000313" key="2">
    <source>
        <dbReference type="EMBL" id="EMR4591863.1"/>
    </source>
</evidence>
<dbReference type="RefSeq" id="WP_042849105.1">
    <property type="nucleotide sequence ID" value="NZ_CP139430.1"/>
</dbReference>
<reference evidence="3 4" key="1">
    <citation type="submission" date="2017-07" db="EMBL/GenBank/DDBJ databases">
        <title>blaIMP-27 on transferable plasmids in Proteus mirabilis and Providencia rettgeri.</title>
        <authorList>
            <person name="Potter R."/>
        </authorList>
    </citation>
    <scope>NUCLEOTIDE SEQUENCE [LARGE SCALE GENOMIC DNA]</scope>
    <source>
        <strain evidence="3 4">PR1</strain>
    </source>
</reference>
<protein>
    <submittedName>
        <fullName evidence="3">Uncharacterized protein</fullName>
    </submittedName>
</protein>
<name>A0A264VMF6_PRORE</name>
<reference evidence="2" key="2">
    <citation type="submission" date="2024-02" db="EMBL/GenBank/DDBJ databases">
        <authorList>
            <consortium name="Clinical and Environmental Microbiology Branch: Whole genome sequencing antimicrobial resistance pathogens in the healthcare setting"/>
        </authorList>
    </citation>
    <scope>NUCLEOTIDE SEQUENCE</scope>
    <source>
        <strain evidence="1">2020QW-00022</strain>
    </source>
</reference>
<evidence type="ECO:0000313" key="4">
    <source>
        <dbReference type="Proteomes" id="UP000216001"/>
    </source>
</evidence>
<dbReference type="Pfam" id="PF20457">
    <property type="entry name" value="DUF6710"/>
    <property type="match status" value="1"/>
</dbReference>
<dbReference type="AlphaFoldDB" id="A0A264VMF6"/>
<dbReference type="EMBL" id="ABEXCJ050000015">
    <property type="protein sequence ID" value="EMR4591863.1"/>
    <property type="molecule type" value="Genomic_DNA"/>
</dbReference>
<dbReference type="Proteomes" id="UP000216001">
    <property type="component" value="Unassembled WGS sequence"/>
</dbReference>
<comment type="caution">
    <text evidence="3">The sequence shown here is derived from an EMBL/GenBank/DDBJ whole genome shotgun (WGS) entry which is preliminary data.</text>
</comment>
<dbReference type="EMBL" id="NOWC01000037">
    <property type="protein sequence ID" value="OZS72459.1"/>
    <property type="molecule type" value="Genomic_DNA"/>
</dbReference>
<proteinExistence type="predicted"/>
<dbReference type="InterPro" id="IPR046556">
    <property type="entry name" value="DUF6710"/>
</dbReference>
<evidence type="ECO:0000313" key="3">
    <source>
        <dbReference type="EMBL" id="OZS72459.1"/>
    </source>
</evidence>
<dbReference type="EMBL" id="ABEXCJ040000015">
    <property type="protein sequence ID" value="ELR5219676.1"/>
    <property type="molecule type" value="Genomic_DNA"/>
</dbReference>
<accession>A0A264VMF6</accession>
<organism evidence="3 4">
    <name type="scientific">Providencia rettgeri</name>
    <dbReference type="NCBI Taxonomy" id="587"/>
    <lineage>
        <taxon>Bacteria</taxon>
        <taxon>Pseudomonadati</taxon>
        <taxon>Pseudomonadota</taxon>
        <taxon>Gammaproteobacteria</taxon>
        <taxon>Enterobacterales</taxon>
        <taxon>Morganellaceae</taxon>
        <taxon>Providencia</taxon>
    </lineage>
</organism>